<dbReference type="Gene3D" id="1.10.238.10">
    <property type="entry name" value="EF-hand"/>
    <property type="match status" value="2"/>
</dbReference>
<feature type="transmembrane region" description="Helical" evidence="8">
    <location>
        <begin position="272"/>
        <end position="290"/>
    </location>
</feature>
<keyword evidence="11" id="KW-1185">Reference proteome</keyword>
<dbReference type="InterPro" id="IPR004481">
    <property type="entry name" value="K/Na/Ca-exchanger"/>
</dbReference>
<feature type="transmembrane region" description="Helical" evidence="8">
    <location>
        <begin position="663"/>
        <end position="680"/>
    </location>
</feature>
<keyword evidence="3" id="KW-0813">Transport</keyword>
<dbReference type="InterPro" id="IPR004837">
    <property type="entry name" value="NaCa_Exmemb"/>
</dbReference>
<dbReference type="Pfam" id="PF13499">
    <property type="entry name" value="EF-hand_7"/>
    <property type="match status" value="1"/>
</dbReference>
<feature type="transmembrane region" description="Helical" evidence="8">
    <location>
        <begin position="208"/>
        <end position="230"/>
    </location>
</feature>
<feature type="domain" description="EF-hand" evidence="9">
    <location>
        <begin position="370"/>
        <end position="405"/>
    </location>
</feature>
<feature type="transmembrane region" description="Helical" evidence="8">
    <location>
        <begin position="250"/>
        <end position="266"/>
    </location>
</feature>
<dbReference type="NCBIfam" id="TIGR00367">
    <property type="entry name" value="calcium/sodium antiporter"/>
    <property type="match status" value="1"/>
</dbReference>
<evidence type="ECO:0000256" key="7">
    <source>
        <dbReference type="ARBA" id="ARBA00023136"/>
    </source>
</evidence>
<keyword evidence="7 8" id="KW-0472">Membrane</keyword>
<evidence type="ECO:0000256" key="3">
    <source>
        <dbReference type="ARBA" id="ARBA00022449"/>
    </source>
</evidence>
<feature type="transmembrane region" description="Helical" evidence="8">
    <location>
        <begin position="720"/>
        <end position="737"/>
    </location>
</feature>
<dbReference type="InterPro" id="IPR011992">
    <property type="entry name" value="EF-hand-dom_pair"/>
</dbReference>
<dbReference type="PANTHER" id="PTHR10846">
    <property type="entry name" value="SODIUM/POTASSIUM/CALCIUM EXCHANGER"/>
    <property type="match status" value="1"/>
</dbReference>
<name>A0ABR1FM09_AURAN</name>
<dbReference type="Proteomes" id="UP001363151">
    <property type="component" value="Unassembled WGS sequence"/>
</dbReference>
<dbReference type="Pfam" id="PF01699">
    <property type="entry name" value="Na_Ca_ex"/>
    <property type="match status" value="2"/>
</dbReference>
<evidence type="ECO:0000313" key="10">
    <source>
        <dbReference type="EMBL" id="KAK7233260.1"/>
    </source>
</evidence>
<dbReference type="InterPro" id="IPR044880">
    <property type="entry name" value="NCX_ion-bd_dom_sf"/>
</dbReference>
<comment type="similarity">
    <text evidence="2">Belongs to the Ca(2+):cation antiporter (CaCA) (TC 2.A.19) family. SLC24A subfamily.</text>
</comment>
<evidence type="ECO:0000256" key="4">
    <source>
        <dbReference type="ARBA" id="ARBA00022692"/>
    </source>
</evidence>
<evidence type="ECO:0000259" key="9">
    <source>
        <dbReference type="PROSITE" id="PS50222"/>
    </source>
</evidence>
<dbReference type="Pfam" id="PF13202">
    <property type="entry name" value="EF-hand_5"/>
    <property type="match status" value="1"/>
</dbReference>
<dbReference type="CDD" id="cd00051">
    <property type="entry name" value="EFh"/>
    <property type="match status" value="1"/>
</dbReference>
<feature type="domain" description="EF-hand" evidence="9">
    <location>
        <begin position="443"/>
        <end position="478"/>
    </location>
</feature>
<dbReference type="SMART" id="SM00054">
    <property type="entry name" value="EFh"/>
    <property type="match status" value="3"/>
</dbReference>
<dbReference type="PROSITE" id="PS50222">
    <property type="entry name" value="EF_HAND_2"/>
    <property type="match status" value="2"/>
</dbReference>
<dbReference type="InterPro" id="IPR002048">
    <property type="entry name" value="EF_hand_dom"/>
</dbReference>
<dbReference type="PROSITE" id="PS00018">
    <property type="entry name" value="EF_HAND_1"/>
    <property type="match status" value="2"/>
</dbReference>
<keyword evidence="3" id="KW-0050">Antiport</keyword>
<dbReference type="Gene3D" id="1.20.1420.30">
    <property type="entry name" value="NCX, central ion-binding region"/>
    <property type="match status" value="2"/>
</dbReference>
<comment type="caution">
    <text evidence="10">The sequence shown here is derived from an EMBL/GenBank/DDBJ whole genome shotgun (WGS) entry which is preliminary data.</text>
</comment>
<evidence type="ECO:0000313" key="11">
    <source>
        <dbReference type="Proteomes" id="UP001363151"/>
    </source>
</evidence>
<feature type="transmembrane region" description="Helical" evidence="8">
    <location>
        <begin position="692"/>
        <end position="714"/>
    </location>
</feature>
<gene>
    <name evidence="10" type="primary">SLC24A2</name>
    <name evidence="10" type="ORF">SO694_000382138</name>
</gene>
<evidence type="ECO:0000256" key="8">
    <source>
        <dbReference type="SAM" id="Phobius"/>
    </source>
</evidence>
<feature type="transmembrane region" description="Helical" evidence="8">
    <location>
        <begin position="620"/>
        <end position="643"/>
    </location>
</feature>
<dbReference type="InterPro" id="IPR018247">
    <property type="entry name" value="EF_Hand_1_Ca_BS"/>
</dbReference>
<feature type="transmembrane region" description="Helical" evidence="8">
    <location>
        <begin position="43"/>
        <end position="63"/>
    </location>
</feature>
<proteinExistence type="inferred from homology"/>
<keyword evidence="6 8" id="KW-1133">Transmembrane helix</keyword>
<keyword evidence="4 8" id="KW-0812">Transmembrane</keyword>
<feature type="transmembrane region" description="Helical" evidence="8">
    <location>
        <begin position="138"/>
        <end position="158"/>
    </location>
</feature>
<evidence type="ECO:0000256" key="5">
    <source>
        <dbReference type="ARBA" id="ARBA00022837"/>
    </source>
</evidence>
<sequence>MADEADAPLLARRGGGESARRPRPCGWRRFGRVPQRDKLRCKVAFLVVGALGCLAYGGGAPIARASYKSLRSWARGDLDAPTFAERRRLDVEKSAICRSVYYKVQPNANKIRGRDRSDGEKEQIREGQACTETMNTSILQFFLSIIYVVYLFVGIAIVCDELFVASLEVISEKWNLSDDVSGATLMAAGGSAPELATSFIGTFQGSTVGLGTIVGSAVFNVLFVIGMCAICTPKEYAPLKLTWWPLARDCSYYIVTLGTLATWFTVPSPGLIQAWEAGVQWALYFGYVFLMKNNEQLEAWVKEKTNANSKVEPTPVEHLSTDERRSAVANGASPQDAHFLRPSTFRTSVMHMLTKGKDISTTAGVCVVSRIKGDVSETFNQLDTDSNGRLDFKEIKQLLARLGDPEVVSDEKVEELKTQLDIDKNNHITLDEFTKWYISSESRLKSQTKAVFDTFDLNKNNSIDVNEVREVVKKLSENNPGLLGGVDEAVKNFKDHLTEGKDNCNYDEFQAWYESTVFWKQQKQEALEAAEHVSGMRAAVMEDLMGVLKGEKDFSEAATILALLPLNCGLAFTIPDCRVPGHEHYCYFTFAGSIVWIGAYSWGMVYGITQIGCFTGIPIFIMGLTFLAAGTSVPDLLSSVVVAKQGKGDMAVSSSIGSNIFDVAVGLPLPWLCFVVYYGCPVPVGGHAEGNGLSVAILLAMVAVVIVSIASSGWKMSQGLGYTMFGLYFVFVAQELFRNYS</sequence>
<keyword evidence="5" id="KW-0106">Calcium</keyword>
<reference evidence="10 11" key="1">
    <citation type="submission" date="2024-03" db="EMBL/GenBank/DDBJ databases">
        <title>Aureococcus anophagefferens CCMP1851 and Kratosvirus quantuckense: Draft genome of a second virus-susceptible host strain in the model system.</title>
        <authorList>
            <person name="Chase E."/>
            <person name="Truchon A.R."/>
            <person name="Schepens W."/>
            <person name="Wilhelm S.W."/>
        </authorList>
    </citation>
    <scope>NUCLEOTIDE SEQUENCE [LARGE SCALE GENOMIC DNA]</scope>
    <source>
        <strain evidence="10 11">CCMP1851</strain>
    </source>
</reference>
<evidence type="ECO:0000256" key="2">
    <source>
        <dbReference type="ARBA" id="ARBA00005364"/>
    </source>
</evidence>
<accession>A0ABR1FM09</accession>
<dbReference type="EMBL" id="JBBJCI010000363">
    <property type="protein sequence ID" value="KAK7233260.1"/>
    <property type="molecule type" value="Genomic_DNA"/>
</dbReference>
<organism evidence="10 11">
    <name type="scientific">Aureococcus anophagefferens</name>
    <name type="common">Harmful bloom alga</name>
    <dbReference type="NCBI Taxonomy" id="44056"/>
    <lineage>
        <taxon>Eukaryota</taxon>
        <taxon>Sar</taxon>
        <taxon>Stramenopiles</taxon>
        <taxon>Ochrophyta</taxon>
        <taxon>Pelagophyceae</taxon>
        <taxon>Pelagomonadales</taxon>
        <taxon>Pelagomonadaceae</taxon>
        <taxon>Aureococcus</taxon>
    </lineage>
</organism>
<feature type="transmembrane region" description="Helical" evidence="8">
    <location>
        <begin position="587"/>
        <end position="608"/>
    </location>
</feature>
<evidence type="ECO:0000256" key="6">
    <source>
        <dbReference type="ARBA" id="ARBA00022989"/>
    </source>
</evidence>
<dbReference type="PANTHER" id="PTHR10846:SF72">
    <property type="entry name" value="SODIUM_POTASSIUM_CALCIUM EXCHANGER NCKX30C"/>
    <property type="match status" value="1"/>
</dbReference>
<comment type="subcellular location">
    <subcellularLocation>
        <location evidence="1">Membrane</location>
        <topology evidence="1">Multi-pass membrane protein</topology>
    </subcellularLocation>
</comment>
<dbReference type="SUPFAM" id="SSF47473">
    <property type="entry name" value="EF-hand"/>
    <property type="match status" value="1"/>
</dbReference>
<evidence type="ECO:0000256" key="1">
    <source>
        <dbReference type="ARBA" id="ARBA00004141"/>
    </source>
</evidence>
<protein>
    <submittedName>
        <fullName evidence="10">Calcium, potassium:sodium antiporter</fullName>
    </submittedName>
</protein>